<evidence type="ECO:0000256" key="8">
    <source>
        <dbReference type="ARBA" id="ARBA00047989"/>
    </source>
</evidence>
<sequence length="284" mass="32390">MELNFVRKTNQSDINVRINNGVPYLFFQNIEKTNKVIHGFSTRLGGVSKEHLKTMNLSFTRGDEEESVIENYKRITNALGVEYESLVLSYQTHTTNIRVVTKNDRGKGIIKERDYTDIDGFITNDPSVTLVTFYADCVPLYFVDPIHNAIGLSHSGWRGTVNQIGKKTLEKMHEQYGTMPEDVVAAIGPSICLDCYEVSEDVAEEFKKNFEQKKFMDICYKKDNNKYQLDLWKANEYVLRDAGIKKENISISNICTCCNPELLFSHRASKGLRGNLAAFLSLKK</sequence>
<dbReference type="RefSeq" id="WP_151143165.1">
    <property type="nucleotide sequence ID" value="NZ_WAGX01000004.1"/>
</dbReference>
<dbReference type="GO" id="GO:0017061">
    <property type="term" value="F:S-methyl-5-thioadenosine phosphorylase activity"/>
    <property type="evidence" value="ECO:0007669"/>
    <property type="project" value="UniProtKB-EC"/>
</dbReference>
<dbReference type="EMBL" id="WAGX01000004">
    <property type="protein sequence ID" value="KAB1440009.1"/>
    <property type="molecule type" value="Genomic_DNA"/>
</dbReference>
<organism evidence="12 13">
    <name type="scientific">Candidatus Galacturonatibacter soehngenii</name>
    <dbReference type="NCBI Taxonomy" id="2307010"/>
    <lineage>
        <taxon>Bacteria</taxon>
        <taxon>Bacillati</taxon>
        <taxon>Bacillota</taxon>
        <taxon>Clostridia</taxon>
        <taxon>Lachnospirales</taxon>
        <taxon>Lachnospiraceae</taxon>
        <taxon>Candidatus Galacturonatibacter</taxon>
    </lineage>
</organism>
<dbReference type="PANTHER" id="PTHR30616">
    <property type="entry name" value="UNCHARACTERIZED PROTEIN YFIH"/>
    <property type="match status" value="1"/>
</dbReference>
<keyword evidence="7" id="KW-0862">Zinc</keyword>
<evidence type="ECO:0000256" key="2">
    <source>
        <dbReference type="ARBA" id="ARBA00003215"/>
    </source>
</evidence>
<reference evidence="12 13" key="2">
    <citation type="submission" date="2020-02" db="EMBL/GenBank/DDBJ databases">
        <title>Candidatus Galacturonibacter soehngenii shows hetero-acetogenic catabolism of galacturonic acid but lacks a canonical carbon monoxide dehydrogenase/acetyl-CoA synthase complex.</title>
        <authorList>
            <person name="Diender M."/>
            <person name="Stouten G.R."/>
            <person name="Petersen J.F."/>
            <person name="Nielsen P.H."/>
            <person name="Dueholm M.S."/>
            <person name="Pronk J.T."/>
            <person name="Van Loosdrecht M.C.M."/>
        </authorList>
    </citation>
    <scope>NUCLEOTIDE SEQUENCE [LARGE SCALE GENOMIC DNA]</scope>
    <source>
        <strain evidence="12">GalUA</strain>
    </source>
</reference>
<dbReference type="Gene3D" id="3.60.140.10">
    <property type="entry name" value="CNF1/YfiH-like putative cysteine hydrolases"/>
    <property type="match status" value="1"/>
</dbReference>
<name>A0A7V7QMP7_9FIRM</name>
<evidence type="ECO:0000256" key="9">
    <source>
        <dbReference type="ARBA" id="ARBA00048968"/>
    </source>
</evidence>
<protein>
    <recommendedName>
        <fullName evidence="11">Purine nucleoside phosphorylase</fullName>
    </recommendedName>
</protein>
<comment type="caution">
    <text evidence="12">The sequence shown here is derived from an EMBL/GenBank/DDBJ whole genome shotgun (WGS) entry which is preliminary data.</text>
</comment>
<dbReference type="NCBIfam" id="TIGR00726">
    <property type="entry name" value="peptidoglycan editing factor PgeF"/>
    <property type="match status" value="1"/>
</dbReference>
<evidence type="ECO:0000313" key="13">
    <source>
        <dbReference type="Proteomes" id="UP000461768"/>
    </source>
</evidence>
<dbReference type="Pfam" id="PF02578">
    <property type="entry name" value="Cu-oxidase_4"/>
    <property type="match status" value="1"/>
</dbReference>
<dbReference type="InterPro" id="IPR003730">
    <property type="entry name" value="Cu_polyphenol_OxRdtase"/>
</dbReference>
<comment type="catalytic activity">
    <reaction evidence="1">
        <text>inosine + phosphate = alpha-D-ribose 1-phosphate + hypoxanthine</text>
        <dbReference type="Rhea" id="RHEA:27646"/>
        <dbReference type="ChEBI" id="CHEBI:17368"/>
        <dbReference type="ChEBI" id="CHEBI:17596"/>
        <dbReference type="ChEBI" id="CHEBI:43474"/>
        <dbReference type="ChEBI" id="CHEBI:57720"/>
        <dbReference type="EC" id="2.4.2.1"/>
    </reaction>
    <physiologicalReaction direction="left-to-right" evidence="1">
        <dbReference type="Rhea" id="RHEA:27647"/>
    </physiologicalReaction>
</comment>
<evidence type="ECO:0000256" key="5">
    <source>
        <dbReference type="ARBA" id="ARBA00022723"/>
    </source>
</evidence>
<dbReference type="Proteomes" id="UP000461768">
    <property type="component" value="Unassembled WGS sequence"/>
</dbReference>
<evidence type="ECO:0000256" key="10">
    <source>
        <dbReference type="ARBA" id="ARBA00049893"/>
    </source>
</evidence>
<dbReference type="PANTHER" id="PTHR30616:SF2">
    <property type="entry name" value="PURINE NUCLEOSIDE PHOSPHORYLASE LACC1"/>
    <property type="match status" value="1"/>
</dbReference>
<dbReference type="GO" id="GO:0016787">
    <property type="term" value="F:hydrolase activity"/>
    <property type="evidence" value="ECO:0007669"/>
    <property type="project" value="UniProtKB-KW"/>
</dbReference>
<dbReference type="InterPro" id="IPR038371">
    <property type="entry name" value="Cu_polyphenol_OxRdtase_sf"/>
</dbReference>
<keyword evidence="4" id="KW-0808">Transferase</keyword>
<evidence type="ECO:0000256" key="7">
    <source>
        <dbReference type="ARBA" id="ARBA00022833"/>
    </source>
</evidence>
<evidence type="ECO:0000256" key="6">
    <source>
        <dbReference type="ARBA" id="ARBA00022801"/>
    </source>
</evidence>
<reference evidence="12 13" key="1">
    <citation type="submission" date="2019-09" db="EMBL/GenBank/DDBJ databases">
        <authorList>
            <person name="Valk L.C."/>
        </authorList>
    </citation>
    <scope>NUCLEOTIDE SEQUENCE [LARGE SCALE GENOMIC DNA]</scope>
    <source>
        <strain evidence="12">GalUA</strain>
    </source>
</reference>
<comment type="function">
    <text evidence="2">Purine nucleoside enzyme that catalyzes the phosphorolysis of adenosine and inosine nucleosides, yielding D-ribose 1-phosphate and the respective free bases, adenine and hypoxanthine. Also catalyzes the phosphorolysis of S-methyl-5'-thioadenosine into adenine and S-methyl-5-thio-alpha-D-ribose 1-phosphate. Also has adenosine deaminase activity.</text>
</comment>
<evidence type="ECO:0000256" key="4">
    <source>
        <dbReference type="ARBA" id="ARBA00022679"/>
    </source>
</evidence>
<gene>
    <name evidence="12" type="primary">pgeF</name>
    <name evidence="12" type="ORF">F7O84_06415</name>
</gene>
<dbReference type="OrthoDB" id="4279at2"/>
<comment type="catalytic activity">
    <reaction evidence="10">
        <text>S-methyl-5'-thioadenosine + phosphate = 5-(methylsulfanyl)-alpha-D-ribose 1-phosphate + adenine</text>
        <dbReference type="Rhea" id="RHEA:11852"/>
        <dbReference type="ChEBI" id="CHEBI:16708"/>
        <dbReference type="ChEBI" id="CHEBI:17509"/>
        <dbReference type="ChEBI" id="CHEBI:43474"/>
        <dbReference type="ChEBI" id="CHEBI:58533"/>
        <dbReference type="EC" id="2.4.2.28"/>
    </reaction>
    <physiologicalReaction direction="left-to-right" evidence="10">
        <dbReference type="Rhea" id="RHEA:11853"/>
    </physiologicalReaction>
</comment>
<dbReference type="CDD" id="cd16833">
    <property type="entry name" value="YfiH"/>
    <property type="match status" value="1"/>
</dbReference>
<evidence type="ECO:0000313" key="12">
    <source>
        <dbReference type="EMBL" id="KAB1440009.1"/>
    </source>
</evidence>
<dbReference type="SUPFAM" id="SSF64438">
    <property type="entry name" value="CNF1/YfiH-like putative cysteine hydrolases"/>
    <property type="match status" value="1"/>
</dbReference>
<comment type="catalytic activity">
    <reaction evidence="8">
        <text>adenosine + H2O + H(+) = inosine + NH4(+)</text>
        <dbReference type="Rhea" id="RHEA:24408"/>
        <dbReference type="ChEBI" id="CHEBI:15377"/>
        <dbReference type="ChEBI" id="CHEBI:15378"/>
        <dbReference type="ChEBI" id="CHEBI:16335"/>
        <dbReference type="ChEBI" id="CHEBI:17596"/>
        <dbReference type="ChEBI" id="CHEBI:28938"/>
        <dbReference type="EC" id="3.5.4.4"/>
    </reaction>
    <physiologicalReaction direction="left-to-right" evidence="8">
        <dbReference type="Rhea" id="RHEA:24409"/>
    </physiologicalReaction>
</comment>
<comment type="catalytic activity">
    <reaction evidence="9">
        <text>adenosine + phosphate = alpha-D-ribose 1-phosphate + adenine</text>
        <dbReference type="Rhea" id="RHEA:27642"/>
        <dbReference type="ChEBI" id="CHEBI:16335"/>
        <dbReference type="ChEBI" id="CHEBI:16708"/>
        <dbReference type="ChEBI" id="CHEBI:43474"/>
        <dbReference type="ChEBI" id="CHEBI:57720"/>
        <dbReference type="EC" id="2.4.2.1"/>
    </reaction>
    <physiologicalReaction direction="left-to-right" evidence="9">
        <dbReference type="Rhea" id="RHEA:27643"/>
    </physiologicalReaction>
</comment>
<dbReference type="AlphaFoldDB" id="A0A7V7QMP7"/>
<keyword evidence="5" id="KW-0479">Metal-binding</keyword>
<dbReference type="InterPro" id="IPR011324">
    <property type="entry name" value="Cytotoxic_necrot_fac-like_cat"/>
</dbReference>
<comment type="similarity">
    <text evidence="3 11">Belongs to the purine nucleoside phosphorylase YfiH/LACC1 family.</text>
</comment>
<evidence type="ECO:0000256" key="1">
    <source>
        <dbReference type="ARBA" id="ARBA00000553"/>
    </source>
</evidence>
<keyword evidence="6" id="KW-0378">Hydrolase</keyword>
<evidence type="ECO:0000256" key="3">
    <source>
        <dbReference type="ARBA" id="ARBA00007353"/>
    </source>
</evidence>
<proteinExistence type="inferred from homology"/>
<dbReference type="GO" id="GO:0005507">
    <property type="term" value="F:copper ion binding"/>
    <property type="evidence" value="ECO:0007669"/>
    <property type="project" value="TreeGrafter"/>
</dbReference>
<evidence type="ECO:0000256" key="11">
    <source>
        <dbReference type="RuleBase" id="RU361274"/>
    </source>
</evidence>
<accession>A0A7V7QMP7</accession>
<keyword evidence="13" id="KW-1185">Reference proteome</keyword>